<dbReference type="Gene3D" id="1.25.40.20">
    <property type="entry name" value="Ankyrin repeat-containing domain"/>
    <property type="match status" value="1"/>
</dbReference>
<sequence length="600" mass="66884">MDERMREAAQTGSIDALYQLIKEDPCVLERIDNVPFLDTPLHVAACAERVDFMMEMLNLKPSFATRLNQDGSSPMHLALKSNRTQAVLRLLKFDEGLVRVKGREGLTPLHHVVQTGEVDILIKFLEACPEAIEDMTVRGETVFHLAAKNDMFDALEVLVGWLVRSRHEAAQRWEQELPSWADIEGNTVLHIAAIKNSSQMVKLLLEHNFRDHINAKNLEGLTALDMLRKLHGNTIEDMVRKAGGLSGSLIPNKSISSVDIKSLRKKITCFQKVSTVLSRGRKGISNEMRSTFLVVTVLIITATYEAFLNPPDKPDNKCSPSFPSKAETPTFPSFPSMAETPSFPSVARTPSFTSMARTPSFASVAEPPPFTSVARTPSFPSVAEPPSFTSMAPTPSFPSVAEPPSFTSMAPTPSVAEPPSFPSIAPTPSFTSADETPTEIYLVLRDVYGMFWLYNTLTFWAAICLTAYLLPSRSICLFLLITLSLFGICYLLLATYYTRGLGGGLKFLNYCLSTILVLFVLFRIARYIRRRGENGETPLHYLCKVENKHSLLDRFMQACPKRIGDVTVQIALFCILQLKRTEHLLFKSYFDHLEGSGEQT</sequence>
<dbReference type="PANTHER" id="PTHR24128:SF60">
    <property type="entry name" value="ALPHA-LATROTOXIN-LHE1A-LIKE"/>
    <property type="match status" value="1"/>
</dbReference>
<keyword evidence="3" id="KW-1133">Transmembrane helix</keyword>
<dbReference type="PROSITE" id="PS50297">
    <property type="entry name" value="ANK_REP_REGION"/>
    <property type="match status" value="2"/>
</dbReference>
<keyword evidence="5" id="KW-1185">Reference proteome</keyword>
<dbReference type="EMBL" id="JBBPBM010000176">
    <property type="protein sequence ID" value="KAK8502125.1"/>
    <property type="molecule type" value="Genomic_DNA"/>
</dbReference>
<dbReference type="PANTHER" id="PTHR24128">
    <property type="entry name" value="HOMEOBOX PROTEIN WARIAI"/>
    <property type="match status" value="1"/>
</dbReference>
<dbReference type="SMART" id="SM00248">
    <property type="entry name" value="ANK"/>
    <property type="match status" value="6"/>
</dbReference>
<protein>
    <submittedName>
        <fullName evidence="4">Uncharacterized protein</fullName>
    </submittedName>
</protein>
<feature type="repeat" description="ANK" evidence="1">
    <location>
        <begin position="104"/>
        <end position="125"/>
    </location>
</feature>
<feature type="transmembrane region" description="Helical" evidence="3">
    <location>
        <begin position="477"/>
        <end position="495"/>
    </location>
</feature>
<dbReference type="PROSITE" id="PS50088">
    <property type="entry name" value="ANK_REPEAT"/>
    <property type="match status" value="2"/>
</dbReference>
<keyword evidence="1" id="KW-0040">ANK repeat</keyword>
<evidence type="ECO:0000256" key="1">
    <source>
        <dbReference type="PROSITE-ProRule" id="PRU00023"/>
    </source>
</evidence>
<feature type="transmembrane region" description="Helical" evidence="3">
    <location>
        <begin position="451"/>
        <end position="470"/>
    </location>
</feature>
<feature type="repeat" description="ANK" evidence="1">
    <location>
        <begin position="184"/>
        <end position="208"/>
    </location>
</feature>
<evidence type="ECO:0000313" key="4">
    <source>
        <dbReference type="EMBL" id="KAK8502125.1"/>
    </source>
</evidence>
<dbReference type="SUPFAM" id="SSF48403">
    <property type="entry name" value="Ankyrin repeat"/>
    <property type="match status" value="1"/>
</dbReference>
<evidence type="ECO:0000256" key="3">
    <source>
        <dbReference type="SAM" id="Phobius"/>
    </source>
</evidence>
<dbReference type="InterPro" id="IPR036770">
    <property type="entry name" value="Ankyrin_rpt-contain_sf"/>
</dbReference>
<organism evidence="4 5">
    <name type="scientific">Hibiscus sabdariffa</name>
    <name type="common">roselle</name>
    <dbReference type="NCBI Taxonomy" id="183260"/>
    <lineage>
        <taxon>Eukaryota</taxon>
        <taxon>Viridiplantae</taxon>
        <taxon>Streptophyta</taxon>
        <taxon>Embryophyta</taxon>
        <taxon>Tracheophyta</taxon>
        <taxon>Spermatophyta</taxon>
        <taxon>Magnoliopsida</taxon>
        <taxon>eudicotyledons</taxon>
        <taxon>Gunneridae</taxon>
        <taxon>Pentapetalae</taxon>
        <taxon>rosids</taxon>
        <taxon>malvids</taxon>
        <taxon>Malvales</taxon>
        <taxon>Malvaceae</taxon>
        <taxon>Malvoideae</taxon>
        <taxon>Hibiscus</taxon>
    </lineage>
</organism>
<accession>A0ABR2B5J9</accession>
<reference evidence="4 5" key="1">
    <citation type="journal article" date="2024" name="G3 (Bethesda)">
        <title>Genome assembly of Hibiscus sabdariffa L. provides insights into metabolisms of medicinal natural products.</title>
        <authorList>
            <person name="Kim T."/>
        </authorList>
    </citation>
    <scope>NUCLEOTIDE SEQUENCE [LARGE SCALE GENOMIC DNA]</scope>
    <source>
        <strain evidence="4">TK-2024</strain>
        <tissue evidence="4">Old leaves</tissue>
    </source>
</reference>
<proteinExistence type="predicted"/>
<evidence type="ECO:0000256" key="2">
    <source>
        <dbReference type="SAM" id="MobiDB-lite"/>
    </source>
</evidence>
<keyword evidence="3" id="KW-0812">Transmembrane</keyword>
<dbReference type="Pfam" id="PF12796">
    <property type="entry name" value="Ank_2"/>
    <property type="match status" value="1"/>
</dbReference>
<feature type="region of interest" description="Disordered" evidence="2">
    <location>
        <begin position="313"/>
        <end position="337"/>
    </location>
</feature>
<keyword evidence="3" id="KW-0472">Membrane</keyword>
<name>A0ABR2B5J9_9ROSI</name>
<evidence type="ECO:0000313" key="5">
    <source>
        <dbReference type="Proteomes" id="UP001472677"/>
    </source>
</evidence>
<feature type="transmembrane region" description="Helical" evidence="3">
    <location>
        <begin position="507"/>
        <end position="525"/>
    </location>
</feature>
<comment type="caution">
    <text evidence="4">The sequence shown here is derived from an EMBL/GenBank/DDBJ whole genome shotgun (WGS) entry which is preliminary data.</text>
</comment>
<gene>
    <name evidence="4" type="ORF">V6N12_012575</name>
</gene>
<dbReference type="Pfam" id="PF13857">
    <property type="entry name" value="Ank_5"/>
    <property type="match status" value="1"/>
</dbReference>
<dbReference type="Proteomes" id="UP001472677">
    <property type="component" value="Unassembled WGS sequence"/>
</dbReference>
<dbReference type="InterPro" id="IPR002110">
    <property type="entry name" value="Ankyrin_rpt"/>
</dbReference>